<feature type="compositionally biased region" description="Basic and acidic residues" evidence="1">
    <location>
        <begin position="253"/>
        <end position="264"/>
    </location>
</feature>
<dbReference type="OrthoDB" id="2434078at2759"/>
<evidence type="ECO:0000256" key="1">
    <source>
        <dbReference type="SAM" id="MobiDB-lite"/>
    </source>
</evidence>
<gene>
    <name evidence="2" type="ORF">Glove_117g524</name>
</gene>
<reference evidence="2 3" key="1">
    <citation type="submission" date="2018-08" db="EMBL/GenBank/DDBJ databases">
        <title>Genome and evolution of the arbuscular mycorrhizal fungus Diversispora epigaea (formerly Glomus versiforme) and its bacterial endosymbionts.</title>
        <authorList>
            <person name="Sun X."/>
            <person name="Fei Z."/>
            <person name="Harrison M."/>
        </authorList>
    </citation>
    <scope>NUCLEOTIDE SEQUENCE [LARGE SCALE GENOMIC DNA]</scope>
    <source>
        <strain evidence="2 3">IT104</strain>
    </source>
</reference>
<dbReference type="Proteomes" id="UP000266861">
    <property type="component" value="Unassembled WGS sequence"/>
</dbReference>
<dbReference type="AlphaFoldDB" id="A0A397J0Z4"/>
<protein>
    <submittedName>
        <fullName evidence="2">Uncharacterized protein</fullName>
    </submittedName>
</protein>
<sequence length="294" mass="32331">MGLYISVSEVSSIFKPTPFTTSSPILLQLAPGSNIAITGTLLISQDKVIIVMLYYNYLFNNIFLLRNNSRASVKTHKNNLTYIMVEANNNTESAHQNLLQNKPLGDSSNHEPKGLHENNDKIASIIESMKKLSIVINGRDTEAVCDLGSDYPIITYEKAKELGLEIDKSLSNITDQAVSDIVEQVSVFFAEIPNPKSQILPAIKQDIINSIVKQSISRRIPCKAKRKCKITNMTILNDTASESSFDSGSESDSSSRTESVSKKDLSETEIMEIINAVKAEKIKLKESSPGSGSE</sequence>
<comment type="caution">
    <text evidence="2">The sequence shown here is derived from an EMBL/GenBank/DDBJ whole genome shotgun (WGS) entry which is preliminary data.</text>
</comment>
<feature type="compositionally biased region" description="Low complexity" evidence="1">
    <location>
        <begin position="241"/>
        <end position="252"/>
    </location>
</feature>
<keyword evidence="3" id="KW-1185">Reference proteome</keyword>
<organism evidence="2 3">
    <name type="scientific">Diversispora epigaea</name>
    <dbReference type="NCBI Taxonomy" id="1348612"/>
    <lineage>
        <taxon>Eukaryota</taxon>
        <taxon>Fungi</taxon>
        <taxon>Fungi incertae sedis</taxon>
        <taxon>Mucoromycota</taxon>
        <taxon>Glomeromycotina</taxon>
        <taxon>Glomeromycetes</taxon>
        <taxon>Diversisporales</taxon>
        <taxon>Diversisporaceae</taxon>
        <taxon>Diversispora</taxon>
    </lineage>
</organism>
<evidence type="ECO:0000313" key="2">
    <source>
        <dbReference type="EMBL" id="RHZ81851.1"/>
    </source>
</evidence>
<proteinExistence type="predicted"/>
<evidence type="ECO:0000313" key="3">
    <source>
        <dbReference type="Proteomes" id="UP000266861"/>
    </source>
</evidence>
<accession>A0A397J0Z4</accession>
<feature type="region of interest" description="Disordered" evidence="1">
    <location>
        <begin position="240"/>
        <end position="264"/>
    </location>
</feature>
<dbReference type="EMBL" id="PQFF01000109">
    <property type="protein sequence ID" value="RHZ81851.1"/>
    <property type="molecule type" value="Genomic_DNA"/>
</dbReference>
<name>A0A397J0Z4_9GLOM</name>